<organism evidence="7 8">
    <name type="scientific">Aristolochia fimbriata</name>
    <name type="common">White veined hardy Dutchman's pipe vine</name>
    <dbReference type="NCBI Taxonomy" id="158543"/>
    <lineage>
        <taxon>Eukaryota</taxon>
        <taxon>Viridiplantae</taxon>
        <taxon>Streptophyta</taxon>
        <taxon>Embryophyta</taxon>
        <taxon>Tracheophyta</taxon>
        <taxon>Spermatophyta</taxon>
        <taxon>Magnoliopsida</taxon>
        <taxon>Magnoliidae</taxon>
        <taxon>Piperales</taxon>
        <taxon>Aristolochiaceae</taxon>
        <taxon>Aristolochia</taxon>
    </lineage>
</organism>
<dbReference type="SUPFAM" id="SSF51197">
    <property type="entry name" value="Clavaminate synthase-like"/>
    <property type="match status" value="1"/>
</dbReference>
<evidence type="ECO:0000256" key="3">
    <source>
        <dbReference type="ARBA" id="ARBA00023002"/>
    </source>
</evidence>
<evidence type="ECO:0000256" key="5">
    <source>
        <dbReference type="RuleBase" id="RU003682"/>
    </source>
</evidence>
<keyword evidence="4 5" id="KW-0408">Iron</keyword>
<dbReference type="PROSITE" id="PS51471">
    <property type="entry name" value="FE2OG_OXY"/>
    <property type="match status" value="1"/>
</dbReference>
<evidence type="ECO:0000313" key="7">
    <source>
        <dbReference type="EMBL" id="KAG9441526.1"/>
    </source>
</evidence>
<dbReference type="GO" id="GO:0051213">
    <property type="term" value="F:dioxygenase activity"/>
    <property type="evidence" value="ECO:0007669"/>
    <property type="project" value="UniProtKB-ARBA"/>
</dbReference>
<reference evidence="7 8" key="1">
    <citation type="submission" date="2021-07" db="EMBL/GenBank/DDBJ databases">
        <title>The Aristolochia fimbriata genome: insights into angiosperm evolution, floral development and chemical biosynthesis.</title>
        <authorList>
            <person name="Jiao Y."/>
        </authorList>
    </citation>
    <scope>NUCLEOTIDE SEQUENCE [LARGE SCALE GENOMIC DNA]</scope>
    <source>
        <strain evidence="7">IBCAS-2021</strain>
        <tissue evidence="7">Leaf</tissue>
    </source>
</reference>
<dbReference type="Gene3D" id="2.60.120.330">
    <property type="entry name" value="B-lactam Antibiotic, Isopenicillin N Synthase, Chain"/>
    <property type="match status" value="1"/>
</dbReference>
<accession>A0AAV7E118</accession>
<evidence type="ECO:0000256" key="4">
    <source>
        <dbReference type="ARBA" id="ARBA00023004"/>
    </source>
</evidence>
<comment type="caution">
    <text evidence="7">The sequence shown here is derived from an EMBL/GenBank/DDBJ whole genome shotgun (WGS) entry which is preliminary data.</text>
</comment>
<keyword evidence="2 5" id="KW-0479">Metal-binding</keyword>
<dbReference type="PANTHER" id="PTHR10209">
    <property type="entry name" value="OXIDOREDUCTASE, 2OG-FE II OXYGENASE FAMILY PROTEIN"/>
    <property type="match status" value="1"/>
</dbReference>
<dbReference type="AlphaFoldDB" id="A0AAV7E118"/>
<dbReference type="InterPro" id="IPR005123">
    <property type="entry name" value="Oxoglu/Fe-dep_dioxygenase_dom"/>
</dbReference>
<keyword evidence="8" id="KW-1185">Reference proteome</keyword>
<dbReference type="FunFam" id="2.60.120.330:FF:000005">
    <property type="entry name" value="1-aminocyclopropane-1-carboxylate oxidase homolog 1"/>
    <property type="match status" value="1"/>
</dbReference>
<evidence type="ECO:0000256" key="1">
    <source>
        <dbReference type="ARBA" id="ARBA00008056"/>
    </source>
</evidence>
<dbReference type="Proteomes" id="UP000825729">
    <property type="component" value="Unassembled WGS sequence"/>
</dbReference>
<dbReference type="GO" id="GO:0046872">
    <property type="term" value="F:metal ion binding"/>
    <property type="evidence" value="ECO:0007669"/>
    <property type="project" value="UniProtKB-KW"/>
</dbReference>
<dbReference type="PANTHER" id="PTHR10209:SF884">
    <property type="entry name" value="1-AMINOCYCLOPROPANE-1-CARBOXYLATE OXIDASE HOMOLOG 1-LIKE"/>
    <property type="match status" value="1"/>
</dbReference>
<dbReference type="Pfam" id="PF03171">
    <property type="entry name" value="2OG-FeII_Oxy"/>
    <property type="match status" value="1"/>
</dbReference>
<comment type="similarity">
    <text evidence="1 5">Belongs to the iron/ascorbate-dependent oxidoreductase family.</text>
</comment>
<dbReference type="Pfam" id="PF14226">
    <property type="entry name" value="DIOX_N"/>
    <property type="match status" value="1"/>
</dbReference>
<sequence length="373" mass="42741">MAVAGAVEVLATETSPTYDREREIKSFDETKLGVKGLLDAGVTKVPRFFLLPKEDVINDRAPSSDQNGIPIIDLEGVLEREDRRREIVKEIGEVLETWGFFQVINHGVPQRVLDEMIQGVRRFNEEAEEEKVAFYTRDQQKRVGFVSNFDLYRSKVANWRDTLYCRITPDFTGPHELPKSCRDIFMEYSKHMKDVGDTMFALLSEVLGLKPNYFHEMGCMDGHLLLTHYYPSCPEPDITIGTSKHTDTGFLTLLLQDNIGGLQVLHDDLGWVDVPPVHGALVVNIADLLQLVTNDKFRSVVHRVKTQEIGPRISVACFFTTQMYPSGRLYGPIEELMSEENPPKYREITTEDYFREFFVHGLGEEHILNHFRI</sequence>
<feature type="domain" description="Fe2OG dioxygenase" evidence="6">
    <location>
        <begin position="221"/>
        <end position="321"/>
    </location>
</feature>
<dbReference type="InterPro" id="IPR044861">
    <property type="entry name" value="IPNS-like_FE2OG_OXY"/>
</dbReference>
<proteinExistence type="inferred from homology"/>
<dbReference type="EMBL" id="JAINDJ010000007">
    <property type="protein sequence ID" value="KAG9441526.1"/>
    <property type="molecule type" value="Genomic_DNA"/>
</dbReference>
<protein>
    <recommendedName>
        <fullName evidence="6">Fe2OG dioxygenase domain-containing protein</fullName>
    </recommendedName>
</protein>
<evidence type="ECO:0000259" key="6">
    <source>
        <dbReference type="PROSITE" id="PS51471"/>
    </source>
</evidence>
<dbReference type="InterPro" id="IPR026992">
    <property type="entry name" value="DIOX_N"/>
</dbReference>
<evidence type="ECO:0000313" key="8">
    <source>
        <dbReference type="Proteomes" id="UP000825729"/>
    </source>
</evidence>
<evidence type="ECO:0000256" key="2">
    <source>
        <dbReference type="ARBA" id="ARBA00022723"/>
    </source>
</evidence>
<gene>
    <name evidence="7" type="ORF">H6P81_017380</name>
</gene>
<name>A0AAV7E118_ARIFI</name>
<keyword evidence="3 5" id="KW-0560">Oxidoreductase</keyword>
<dbReference type="InterPro" id="IPR027443">
    <property type="entry name" value="IPNS-like_sf"/>
</dbReference>